<dbReference type="KEGG" id="lenr:94173755"/>
<gene>
    <name evidence="1" type="ORF">CUR178_06582</name>
</gene>
<evidence type="ECO:0000313" key="2">
    <source>
        <dbReference type="Proteomes" id="UP000674179"/>
    </source>
</evidence>
<accession>A0A836HFH0</accession>
<dbReference type="EMBL" id="JAFHKP010000007">
    <property type="protein sequence ID" value="KAG5485222.1"/>
    <property type="molecule type" value="Genomic_DNA"/>
</dbReference>
<protein>
    <submittedName>
        <fullName evidence="1">Uncharacterized protein</fullName>
    </submittedName>
</protein>
<dbReference type="RefSeq" id="XP_067695486.1">
    <property type="nucleotide sequence ID" value="XM_067838245.1"/>
</dbReference>
<sequence>MSNSVAALFFLGLAFFVLYKFVIPKLFPGVVHRVGLIQLDKNTNTLFAFETTGLPIANNYNRSQVRANMRLRSHQYEAALA</sequence>
<comment type="caution">
    <text evidence="1">The sequence shown here is derived from an EMBL/GenBank/DDBJ whole genome shotgun (WGS) entry which is preliminary data.</text>
</comment>
<evidence type="ECO:0000313" key="1">
    <source>
        <dbReference type="EMBL" id="KAG5485222.1"/>
    </source>
</evidence>
<dbReference type="AlphaFoldDB" id="A0A836HFH0"/>
<dbReference type="Proteomes" id="UP000674179">
    <property type="component" value="Chromosome 7"/>
</dbReference>
<proteinExistence type="predicted"/>
<organism evidence="1 2">
    <name type="scientific">Leishmania enriettii</name>
    <dbReference type="NCBI Taxonomy" id="5663"/>
    <lineage>
        <taxon>Eukaryota</taxon>
        <taxon>Discoba</taxon>
        <taxon>Euglenozoa</taxon>
        <taxon>Kinetoplastea</taxon>
        <taxon>Metakinetoplastina</taxon>
        <taxon>Trypanosomatida</taxon>
        <taxon>Trypanosomatidae</taxon>
        <taxon>Leishmaniinae</taxon>
        <taxon>Leishmania</taxon>
    </lineage>
</organism>
<name>A0A836HFH0_LEIEN</name>
<dbReference type="GeneID" id="94173755"/>
<reference evidence="1 2" key="1">
    <citation type="submission" date="2021-02" db="EMBL/GenBank/DDBJ databases">
        <title>Leishmania (Mundinia) enrietti genome sequencing and assembly.</title>
        <authorList>
            <person name="Almutairi H."/>
            <person name="Gatherer D."/>
        </authorList>
    </citation>
    <scope>NUCLEOTIDE SEQUENCE [LARGE SCALE GENOMIC DNA]</scope>
    <source>
        <strain evidence="1">CUR178</strain>
    </source>
</reference>
<keyword evidence="2" id="KW-1185">Reference proteome</keyword>
<dbReference type="OrthoDB" id="264658at2759"/>